<protein>
    <recommendedName>
        <fullName evidence="3">Phosphoribosyl-AMP cyclohydrolase</fullName>
    </recommendedName>
</protein>
<dbReference type="Gene3D" id="3.10.20.810">
    <property type="entry name" value="Phosphoribosyl-AMP cyclohydrolase"/>
    <property type="match status" value="1"/>
</dbReference>
<dbReference type="EMBL" id="AE015451">
    <property type="protein sequence ID" value="AAN68927.1"/>
    <property type="molecule type" value="Genomic_DNA"/>
</dbReference>
<proteinExistence type="predicted"/>
<reference evidence="1 2" key="1">
    <citation type="journal article" date="2002" name="Environ. Microbiol.">
        <title>Complete genome sequence and comparative analysis of the metabolically versatile Pseudomonas putida KT2440.</title>
        <authorList>
            <person name="Nelson K.E."/>
            <person name="Weinel C."/>
            <person name="Paulsen I.T."/>
            <person name="Dodson R.J."/>
            <person name="Hilbert H."/>
            <person name="Martins dos Santos V.A."/>
            <person name="Fouts D.E."/>
            <person name="Gill S.R."/>
            <person name="Pop M."/>
            <person name="Holmes M."/>
            <person name="Brinkac L."/>
            <person name="Beanan M."/>
            <person name="DeBoy R.T."/>
            <person name="Daugherty S."/>
            <person name="Kolonay J."/>
            <person name="Madupu R."/>
            <person name="Nelson W."/>
            <person name="White O."/>
            <person name="Peterson J."/>
            <person name="Khouri H."/>
            <person name="Hance I."/>
            <person name="Chris Lee P."/>
            <person name="Holtzapple E."/>
            <person name="Scanlan D."/>
            <person name="Tran K."/>
            <person name="Moazzez A."/>
            <person name="Utterback T."/>
            <person name="Rizzo M."/>
            <person name="Lee K."/>
            <person name="Kosack D."/>
            <person name="Moestl D."/>
            <person name="Wedler H."/>
            <person name="Lauber J."/>
            <person name="Stjepandic D."/>
            <person name="Hoheisel J."/>
            <person name="Straetz M."/>
            <person name="Heim S."/>
            <person name="Kiewitz C."/>
            <person name="Eisen J.A."/>
            <person name="Timmis K.N."/>
            <person name="Dusterhoft A."/>
            <person name="Tummler B."/>
            <person name="Fraser C.M."/>
        </authorList>
    </citation>
    <scope>NUCLEOTIDE SEQUENCE [LARGE SCALE GENOMIC DNA]</scope>
    <source>
        <strain evidence="2">ATCC 47054 / DSM 6125 / CFBP 8728 / NCIMB 11950 / KT2440</strain>
    </source>
</reference>
<keyword evidence="2" id="KW-1185">Reference proteome</keyword>
<sequence>MTDVLRHIPWNPLGLIPAITQQHDIGEVLMLAWMNEKALLQYIAGAQQLWALVTL</sequence>
<accession>Q88HN3</accession>
<dbReference type="SUPFAM" id="SSF141734">
    <property type="entry name" value="HisI-like"/>
    <property type="match status" value="1"/>
</dbReference>
<evidence type="ECO:0000313" key="1">
    <source>
        <dbReference type="EMBL" id="AAN68927.1"/>
    </source>
</evidence>
<dbReference type="PATRIC" id="fig|160488.4.peg.3530"/>
<dbReference type="OrthoDB" id="9795769at2"/>
<dbReference type="PhylomeDB" id="Q88HN3"/>
<gene>
    <name evidence="1" type="ordered locus">PP_3320</name>
</gene>
<dbReference type="InterPro" id="IPR038019">
    <property type="entry name" value="PRib_AMP_CycHydrolase_sf"/>
</dbReference>
<dbReference type="PaxDb" id="160488-PP_3320"/>
<evidence type="ECO:0008006" key="3">
    <source>
        <dbReference type="Google" id="ProtNLM"/>
    </source>
</evidence>
<organism evidence="1 2">
    <name type="scientific">Pseudomonas putida (strain ATCC 47054 / DSM 6125 / CFBP 8728 / NCIMB 11950 / KT2440)</name>
    <dbReference type="NCBI Taxonomy" id="160488"/>
    <lineage>
        <taxon>Bacteria</taxon>
        <taxon>Pseudomonadati</taxon>
        <taxon>Pseudomonadota</taxon>
        <taxon>Gammaproteobacteria</taxon>
        <taxon>Pseudomonadales</taxon>
        <taxon>Pseudomonadaceae</taxon>
        <taxon>Pseudomonas</taxon>
    </lineage>
</organism>
<dbReference type="STRING" id="160488.PP_3320"/>
<name>Q88HN3_PSEPK</name>
<dbReference type="BioCyc" id="PPUT160488:G1G01-3550-MONOMER"/>
<evidence type="ECO:0000313" key="2">
    <source>
        <dbReference type="Proteomes" id="UP000000556"/>
    </source>
</evidence>
<dbReference type="HOGENOM" id="CLU_3028997_0_0_6"/>
<reference evidence="1 2" key="2">
    <citation type="journal article" date="2016" name="Environ. Microbiol.">
        <title>The revisited genome of Pseudomonas putida KT2440 enlightens its value as a robust metabolic chassis.</title>
        <authorList>
            <person name="Belda E."/>
            <person name="van Heck R.G."/>
            <person name="Lopez-Sanchez M.J."/>
            <person name="Cruveiller S."/>
            <person name="Barbe V."/>
            <person name="Fraser C."/>
            <person name="Klenk H.P."/>
            <person name="Petersen J."/>
            <person name="Morgat A."/>
            <person name="Nikel P.I."/>
            <person name="Vallenet D."/>
            <person name="Rouy Z."/>
            <person name="Sekowska A."/>
            <person name="Martins Dos Santos V.A."/>
            <person name="de Lorenzo V."/>
            <person name="Danchin A."/>
            <person name="Medigue C."/>
        </authorList>
    </citation>
    <scope>NUCLEOTIDE SEQUENCE [LARGE SCALE GENOMIC DNA]</scope>
    <source>
        <strain evidence="2">ATCC 47054 / DSM 6125 / CFBP 8728 / NCIMB 11950 / KT2440</strain>
    </source>
</reference>
<dbReference type="Proteomes" id="UP000000556">
    <property type="component" value="Chromosome"/>
</dbReference>
<dbReference type="KEGG" id="ppu:PP_3320"/>
<dbReference type="AlphaFoldDB" id="Q88HN3"/>